<dbReference type="SUPFAM" id="SSF48264">
    <property type="entry name" value="Cytochrome P450"/>
    <property type="match status" value="1"/>
</dbReference>
<dbReference type="PANTHER" id="PTHR24282">
    <property type="entry name" value="CYTOCHROME P450 FAMILY MEMBER"/>
    <property type="match status" value="1"/>
</dbReference>
<evidence type="ECO:0000256" key="8">
    <source>
        <dbReference type="ARBA" id="ARBA00023004"/>
    </source>
</evidence>
<keyword evidence="10 13" id="KW-0472">Membrane</keyword>
<evidence type="ECO:0000256" key="11">
    <source>
        <dbReference type="PIRSR" id="PIRSR602401-1"/>
    </source>
</evidence>
<evidence type="ECO:0000313" key="14">
    <source>
        <dbReference type="EMBL" id="CAA7390909.1"/>
    </source>
</evidence>
<evidence type="ECO:0000313" key="15">
    <source>
        <dbReference type="Proteomes" id="UP000663760"/>
    </source>
</evidence>
<comment type="similarity">
    <text evidence="2 12">Belongs to the cytochrome P450 family.</text>
</comment>
<name>A0A7I8K1W7_SPIIN</name>
<keyword evidence="9 12" id="KW-0503">Monooxygenase</keyword>
<dbReference type="GO" id="GO:0004497">
    <property type="term" value="F:monooxygenase activity"/>
    <property type="evidence" value="ECO:0007669"/>
    <property type="project" value="UniProtKB-KW"/>
</dbReference>
<dbReference type="GO" id="GO:0020037">
    <property type="term" value="F:heme binding"/>
    <property type="evidence" value="ECO:0007669"/>
    <property type="project" value="InterPro"/>
</dbReference>
<reference evidence="14" key="1">
    <citation type="submission" date="2020-02" db="EMBL/GenBank/DDBJ databases">
        <authorList>
            <person name="Scholz U."/>
            <person name="Mascher M."/>
            <person name="Fiebig A."/>
        </authorList>
    </citation>
    <scope>NUCLEOTIDE SEQUENCE</scope>
</reference>
<organism evidence="14 15">
    <name type="scientific">Spirodela intermedia</name>
    <name type="common">Intermediate duckweed</name>
    <dbReference type="NCBI Taxonomy" id="51605"/>
    <lineage>
        <taxon>Eukaryota</taxon>
        <taxon>Viridiplantae</taxon>
        <taxon>Streptophyta</taxon>
        <taxon>Embryophyta</taxon>
        <taxon>Tracheophyta</taxon>
        <taxon>Spermatophyta</taxon>
        <taxon>Magnoliopsida</taxon>
        <taxon>Liliopsida</taxon>
        <taxon>Araceae</taxon>
        <taxon>Lemnoideae</taxon>
        <taxon>Spirodela</taxon>
    </lineage>
</organism>
<sequence length="505" mass="56694">MGNLDMAVGSILLALISAGIYIFLISPAAKRRQLEVSGLRGPVPEFPLGNISEMRKESRAPAPPTGQSMITHDIHSAVFPFFSRWRESYGKVFVYWMGTESFLYVADPDFLSKMTAATTENSWGKPNMFRQDRRPLFGEGMVMIEGESWAHRRHIITPAFSTSNLKYMLDMVAESASTMIDEWSSLLASGRREIDMYDHLTRKTGEIIVNIVFGRNDGNGKEVLRRQIDLKYQLFHLKQTLASEAQGREMDRLLLSSIESRKAAMDSEEAGAFVPRGDLLGLLLTWNQMCADHDSKKLTPIEIVGECKTFLFGGHETTSVALSWTSLLLAQHPEWQTILRKEAEEVLADAPPDSSALAKLIKMRWVMNEAMRLYPSAIAQRQARQDVRVGEVVIPKGTNIWVDILGMHHDPALWGSDANEFRPERFSDSLHGGCKHRMGFLPFGFGGRLCIGRNLAIFEYKILLSSILRRFSLALSPSYVHSPSMMLSLRPSHGVPLILTPLPVN</sequence>
<dbReference type="Proteomes" id="UP000663760">
    <property type="component" value="Chromosome 2"/>
</dbReference>
<proteinExistence type="inferred from homology"/>
<dbReference type="GO" id="GO:0006629">
    <property type="term" value="P:lipid metabolic process"/>
    <property type="evidence" value="ECO:0007669"/>
    <property type="project" value="UniProtKB-ARBA"/>
</dbReference>
<evidence type="ECO:0000256" key="10">
    <source>
        <dbReference type="ARBA" id="ARBA00023136"/>
    </source>
</evidence>
<dbReference type="GO" id="GO:0016020">
    <property type="term" value="C:membrane"/>
    <property type="evidence" value="ECO:0007669"/>
    <property type="project" value="UniProtKB-SubCell"/>
</dbReference>
<evidence type="ECO:0000256" key="7">
    <source>
        <dbReference type="ARBA" id="ARBA00023002"/>
    </source>
</evidence>
<comment type="cofactor">
    <cofactor evidence="11">
        <name>heme</name>
        <dbReference type="ChEBI" id="CHEBI:30413"/>
    </cofactor>
</comment>
<dbReference type="OrthoDB" id="1470350at2759"/>
<dbReference type="InterPro" id="IPR036396">
    <property type="entry name" value="Cyt_P450_sf"/>
</dbReference>
<evidence type="ECO:0000256" key="3">
    <source>
        <dbReference type="ARBA" id="ARBA00022617"/>
    </source>
</evidence>
<evidence type="ECO:0000256" key="13">
    <source>
        <dbReference type="SAM" id="Phobius"/>
    </source>
</evidence>
<dbReference type="AlphaFoldDB" id="A0A7I8K1W7"/>
<evidence type="ECO:0000256" key="4">
    <source>
        <dbReference type="ARBA" id="ARBA00022692"/>
    </source>
</evidence>
<keyword evidence="8 11" id="KW-0408">Iron</keyword>
<evidence type="ECO:0000256" key="5">
    <source>
        <dbReference type="ARBA" id="ARBA00022723"/>
    </source>
</evidence>
<comment type="subcellular location">
    <subcellularLocation>
        <location evidence="1">Membrane</location>
    </subcellularLocation>
</comment>
<dbReference type="InterPro" id="IPR002401">
    <property type="entry name" value="Cyt_P450_E_grp-I"/>
</dbReference>
<accession>A0A7I8K1W7</accession>
<keyword evidence="15" id="KW-1185">Reference proteome</keyword>
<keyword evidence="7 12" id="KW-0560">Oxidoreductase</keyword>
<dbReference type="InterPro" id="IPR050665">
    <property type="entry name" value="Cytochrome_P450_Monooxygen"/>
</dbReference>
<evidence type="ECO:0000256" key="6">
    <source>
        <dbReference type="ARBA" id="ARBA00022989"/>
    </source>
</evidence>
<keyword evidence="3 11" id="KW-0349">Heme</keyword>
<keyword evidence="6 13" id="KW-1133">Transmembrane helix</keyword>
<dbReference type="PANTHER" id="PTHR24282:SF15">
    <property type="entry name" value="CYTOCHROME P450, FAMILY 715, SUBFAMILY A, POLYPEPTIDE 1"/>
    <property type="match status" value="1"/>
</dbReference>
<dbReference type="EMBL" id="LR746265">
    <property type="protein sequence ID" value="CAA7390909.1"/>
    <property type="molecule type" value="Genomic_DNA"/>
</dbReference>
<evidence type="ECO:0000256" key="12">
    <source>
        <dbReference type="RuleBase" id="RU000461"/>
    </source>
</evidence>
<dbReference type="PRINTS" id="PR00463">
    <property type="entry name" value="EP450I"/>
</dbReference>
<gene>
    <name evidence="14" type="ORF">SI8410_02002317</name>
</gene>
<dbReference type="PROSITE" id="PS00086">
    <property type="entry name" value="CYTOCHROME_P450"/>
    <property type="match status" value="1"/>
</dbReference>
<dbReference type="InterPro" id="IPR001128">
    <property type="entry name" value="Cyt_P450"/>
</dbReference>
<dbReference type="PRINTS" id="PR00385">
    <property type="entry name" value="P450"/>
</dbReference>
<dbReference type="Pfam" id="PF00067">
    <property type="entry name" value="p450"/>
    <property type="match status" value="1"/>
</dbReference>
<dbReference type="InterPro" id="IPR017972">
    <property type="entry name" value="Cyt_P450_CS"/>
</dbReference>
<feature type="binding site" description="axial binding residue" evidence="11">
    <location>
        <position position="450"/>
    </location>
    <ligand>
        <name>heme</name>
        <dbReference type="ChEBI" id="CHEBI:30413"/>
    </ligand>
    <ligandPart>
        <name>Fe</name>
        <dbReference type="ChEBI" id="CHEBI:18248"/>
    </ligandPart>
</feature>
<evidence type="ECO:0000256" key="1">
    <source>
        <dbReference type="ARBA" id="ARBA00004370"/>
    </source>
</evidence>
<evidence type="ECO:0000256" key="2">
    <source>
        <dbReference type="ARBA" id="ARBA00010617"/>
    </source>
</evidence>
<feature type="transmembrane region" description="Helical" evidence="13">
    <location>
        <begin position="6"/>
        <end position="24"/>
    </location>
</feature>
<keyword evidence="5 11" id="KW-0479">Metal-binding</keyword>
<dbReference type="Gene3D" id="1.10.630.10">
    <property type="entry name" value="Cytochrome P450"/>
    <property type="match status" value="1"/>
</dbReference>
<dbReference type="GO" id="GO:0005506">
    <property type="term" value="F:iron ion binding"/>
    <property type="evidence" value="ECO:0007669"/>
    <property type="project" value="InterPro"/>
</dbReference>
<keyword evidence="4 13" id="KW-0812">Transmembrane</keyword>
<evidence type="ECO:0000256" key="9">
    <source>
        <dbReference type="ARBA" id="ARBA00023033"/>
    </source>
</evidence>
<dbReference type="GO" id="GO:0016705">
    <property type="term" value="F:oxidoreductase activity, acting on paired donors, with incorporation or reduction of molecular oxygen"/>
    <property type="evidence" value="ECO:0007669"/>
    <property type="project" value="InterPro"/>
</dbReference>
<protein>
    <submittedName>
        <fullName evidence="14">Uncharacterized protein</fullName>
    </submittedName>
</protein>